<dbReference type="Proteomes" id="UP001499990">
    <property type="component" value="Unassembled WGS sequence"/>
</dbReference>
<reference evidence="3" key="1">
    <citation type="journal article" date="2019" name="Int. J. Syst. Evol. Microbiol.">
        <title>The Global Catalogue of Microorganisms (GCM) 10K type strain sequencing project: providing services to taxonomists for standard genome sequencing and annotation.</title>
        <authorList>
            <consortium name="The Broad Institute Genomics Platform"/>
            <consortium name="The Broad Institute Genome Sequencing Center for Infectious Disease"/>
            <person name="Wu L."/>
            <person name="Ma J."/>
        </authorList>
    </citation>
    <scope>NUCLEOTIDE SEQUENCE [LARGE SCALE GENOMIC DNA]</scope>
    <source>
        <strain evidence="3">JCM 9651</strain>
    </source>
</reference>
<sequence length="598" mass="67135">MASQQGNQLPLEQEHDLRGVLDPDFLALGLGGTNMMGMLWSIAMGRRAVGVEMRGEPSLGVHWNIREDMFHQLGLIDQMMVERYGEDGVPRLGNGKLFKLAECFYSPHTIAGQISADEVVTSFEERMHVSGTIQHIEFIDDRWKGGAPHRTITVTPPPPAPAVPDASRIREDLAEVLDGPSTFQTAASELLRLWRRYLEKLEEMDLARGMENPRVRLFLNHRVITEEGDGFLDEPDGRKRIRIEEVQELDYRGKFVRMRQPGTEPIEIGVPELFVVAQGFYSSDAERLGFEQHDVLIDHQDGRGEVVAQADFLAGFCEVLVDGRLRRRISTEFDEDGNEYWVRQIAVGHENDPEVGWILIQVPDFEKFDPIAEGIVPPETDTNSPEYFAGYQQLLYNCFIKHAAAVLELSEDELDEIQMDYGPKLFSLVERMGDDAQLAANGVVAGDSFGNGHFLTSGGANAGVIGHSARILRYWQDRDKDIPAEEAIRTLADSIKRDTEAWLAVSASEFSQFAPINFGAERIHQIAESSGIDVTGRAHMIDASRRFRHSLVTLDYSDWRRLFIRGGRLHTAPLPPLHPLHPDARTSCSEQMEPAQTA</sequence>
<gene>
    <name evidence="2" type="ORF">GCM10020367_30770</name>
</gene>
<feature type="region of interest" description="Disordered" evidence="1">
    <location>
        <begin position="575"/>
        <end position="598"/>
    </location>
</feature>
<proteinExistence type="predicted"/>
<name>A0ABP6SD19_9ACTN</name>
<evidence type="ECO:0008006" key="4">
    <source>
        <dbReference type="Google" id="ProtNLM"/>
    </source>
</evidence>
<evidence type="ECO:0000313" key="2">
    <source>
        <dbReference type="EMBL" id="GAA3372910.1"/>
    </source>
</evidence>
<evidence type="ECO:0000313" key="3">
    <source>
        <dbReference type="Proteomes" id="UP001499990"/>
    </source>
</evidence>
<feature type="compositionally biased region" description="Polar residues" evidence="1">
    <location>
        <begin position="586"/>
        <end position="598"/>
    </location>
</feature>
<dbReference type="EMBL" id="BAAAYL010000001">
    <property type="protein sequence ID" value="GAA3372910.1"/>
    <property type="molecule type" value="Genomic_DNA"/>
</dbReference>
<comment type="caution">
    <text evidence="2">The sequence shown here is derived from an EMBL/GenBank/DDBJ whole genome shotgun (WGS) entry which is preliminary data.</text>
</comment>
<evidence type="ECO:0000256" key="1">
    <source>
        <dbReference type="SAM" id="MobiDB-lite"/>
    </source>
</evidence>
<dbReference type="RefSeq" id="WP_345037735.1">
    <property type="nucleotide sequence ID" value="NZ_BAAAYL010000001.1"/>
</dbReference>
<protein>
    <recommendedName>
        <fullName evidence="4">FHA domain-containing protein</fullName>
    </recommendedName>
</protein>
<organism evidence="2 3">
    <name type="scientific">Streptomyces sannanensis</name>
    <dbReference type="NCBI Taxonomy" id="285536"/>
    <lineage>
        <taxon>Bacteria</taxon>
        <taxon>Bacillati</taxon>
        <taxon>Actinomycetota</taxon>
        <taxon>Actinomycetes</taxon>
        <taxon>Kitasatosporales</taxon>
        <taxon>Streptomycetaceae</taxon>
        <taxon>Streptomyces</taxon>
    </lineage>
</organism>
<keyword evidence="3" id="KW-1185">Reference proteome</keyword>
<accession>A0ABP6SD19</accession>